<sequence length="291" mass="33307">MSEKVSRRHFLKRLTFGTLSVIGLSYGGYYYAHDVEPRWLNIVQSVVKSKRIPKSFNDFKIVQITDTHIGFQYKVKELRKLINTVNNQNPDLVVFTGDLTDNPSKMEEFTYQEIISVMSKIKAPYGKYWIYGNHDHGGYGTDHIREVMKDSGFKLLQNETTKISINQDYINLSGLDDILLGKPEPSTLIPNAEKEQFNVLLCHEPDFAKTMTNYPFDLQLSGHSHGGQIQLPFIGYIVTPHLGTEYVEGSFELGERPLKLYVSRGLGTTRLPFRFLCRPEINVYTLQSNSV</sequence>
<organism evidence="2 3">
    <name type="scientific">Piscibacillus salipiscarius</name>
    <dbReference type="NCBI Taxonomy" id="299480"/>
    <lineage>
        <taxon>Bacteria</taxon>
        <taxon>Bacillati</taxon>
        <taxon>Bacillota</taxon>
        <taxon>Bacilli</taxon>
        <taxon>Bacillales</taxon>
        <taxon>Bacillaceae</taxon>
        <taxon>Piscibacillus</taxon>
    </lineage>
</organism>
<feature type="domain" description="Calcineurin-like phosphoesterase" evidence="1">
    <location>
        <begin position="59"/>
        <end position="226"/>
    </location>
</feature>
<dbReference type="InterPro" id="IPR029052">
    <property type="entry name" value="Metallo-depent_PP-like"/>
</dbReference>
<name>A0ABW5QCX1_9BACI</name>
<dbReference type="SUPFAM" id="SSF56300">
    <property type="entry name" value="Metallo-dependent phosphatases"/>
    <property type="match status" value="1"/>
</dbReference>
<keyword evidence="3" id="KW-1185">Reference proteome</keyword>
<dbReference type="EMBL" id="JBHUMZ010000045">
    <property type="protein sequence ID" value="MFD2639718.1"/>
    <property type="molecule type" value="Genomic_DNA"/>
</dbReference>
<evidence type="ECO:0000313" key="3">
    <source>
        <dbReference type="Proteomes" id="UP001597452"/>
    </source>
</evidence>
<proteinExistence type="predicted"/>
<reference evidence="3" key="1">
    <citation type="journal article" date="2019" name="Int. J. Syst. Evol. Microbiol.">
        <title>The Global Catalogue of Microorganisms (GCM) 10K type strain sequencing project: providing services to taxonomists for standard genome sequencing and annotation.</title>
        <authorList>
            <consortium name="The Broad Institute Genomics Platform"/>
            <consortium name="The Broad Institute Genome Sequencing Center for Infectious Disease"/>
            <person name="Wu L."/>
            <person name="Ma J."/>
        </authorList>
    </citation>
    <scope>NUCLEOTIDE SEQUENCE [LARGE SCALE GENOMIC DNA]</scope>
    <source>
        <strain evidence="3">TISTR 1571</strain>
    </source>
</reference>
<evidence type="ECO:0000313" key="2">
    <source>
        <dbReference type="EMBL" id="MFD2639718.1"/>
    </source>
</evidence>
<dbReference type="Gene3D" id="3.60.21.10">
    <property type="match status" value="1"/>
</dbReference>
<accession>A0ABW5QCX1</accession>
<dbReference type="RefSeq" id="WP_377329702.1">
    <property type="nucleotide sequence ID" value="NZ_JBHUMZ010000045.1"/>
</dbReference>
<dbReference type="Proteomes" id="UP001597452">
    <property type="component" value="Unassembled WGS sequence"/>
</dbReference>
<comment type="caution">
    <text evidence="2">The sequence shown here is derived from an EMBL/GenBank/DDBJ whole genome shotgun (WGS) entry which is preliminary data.</text>
</comment>
<dbReference type="Pfam" id="PF00149">
    <property type="entry name" value="Metallophos"/>
    <property type="match status" value="1"/>
</dbReference>
<dbReference type="InterPro" id="IPR051158">
    <property type="entry name" value="Metallophosphoesterase_sf"/>
</dbReference>
<dbReference type="CDD" id="cd07385">
    <property type="entry name" value="MPP_YkuE_C"/>
    <property type="match status" value="1"/>
</dbReference>
<dbReference type="PANTHER" id="PTHR31302">
    <property type="entry name" value="TRANSMEMBRANE PROTEIN WITH METALLOPHOSPHOESTERASE DOMAIN-RELATED"/>
    <property type="match status" value="1"/>
</dbReference>
<gene>
    <name evidence="2" type="ORF">ACFSW4_12645</name>
</gene>
<evidence type="ECO:0000259" key="1">
    <source>
        <dbReference type="Pfam" id="PF00149"/>
    </source>
</evidence>
<dbReference type="InterPro" id="IPR004843">
    <property type="entry name" value="Calcineurin-like_PHP"/>
</dbReference>
<dbReference type="PANTHER" id="PTHR31302:SF25">
    <property type="entry name" value="PHOSPHOESTERASE"/>
    <property type="match status" value="1"/>
</dbReference>
<protein>
    <submittedName>
        <fullName evidence="2">Metallophosphoesterase</fullName>
    </submittedName>
</protein>